<keyword evidence="2" id="KW-1185">Reference proteome</keyword>
<dbReference type="EMBL" id="ANHY01000004">
    <property type="protein sequence ID" value="EKV32050.1"/>
    <property type="molecule type" value="Genomic_DNA"/>
</dbReference>
<gene>
    <name evidence="1" type="ORF">C882_3114</name>
</gene>
<accession>K9H1C1</accession>
<comment type="caution">
    <text evidence="1">The sequence shown here is derived from an EMBL/GenBank/DDBJ whole genome shotgun (WGS) entry which is preliminary data.</text>
</comment>
<protein>
    <submittedName>
        <fullName evidence="1">Uncharacterized protein</fullName>
    </submittedName>
</protein>
<name>K9H1C1_9PROT</name>
<evidence type="ECO:0000313" key="2">
    <source>
        <dbReference type="Proteomes" id="UP000009881"/>
    </source>
</evidence>
<organism evidence="1 2">
    <name type="scientific">Caenispirillum salinarum AK4</name>
    <dbReference type="NCBI Taxonomy" id="1238182"/>
    <lineage>
        <taxon>Bacteria</taxon>
        <taxon>Pseudomonadati</taxon>
        <taxon>Pseudomonadota</taxon>
        <taxon>Alphaproteobacteria</taxon>
        <taxon>Rhodospirillales</taxon>
        <taxon>Novispirillaceae</taxon>
        <taxon>Caenispirillum</taxon>
    </lineage>
</organism>
<dbReference type="STRING" id="1238182.C882_3114"/>
<proteinExistence type="predicted"/>
<evidence type="ECO:0000313" key="1">
    <source>
        <dbReference type="EMBL" id="EKV32050.1"/>
    </source>
</evidence>
<dbReference type="Proteomes" id="UP000009881">
    <property type="component" value="Unassembled WGS sequence"/>
</dbReference>
<reference evidence="1 2" key="1">
    <citation type="journal article" date="2013" name="Genome Announc.">
        <title>Draft Genome Sequence of an Alphaproteobacterium, Caenispirillum salinarum AK4(T), Isolated from a Solar Saltern.</title>
        <authorList>
            <person name="Khatri I."/>
            <person name="Singh A."/>
            <person name="Korpole S."/>
            <person name="Pinnaka A.K."/>
            <person name="Subramanian S."/>
        </authorList>
    </citation>
    <scope>NUCLEOTIDE SEQUENCE [LARGE SCALE GENOMIC DNA]</scope>
    <source>
        <strain evidence="1 2">AK4</strain>
    </source>
</reference>
<dbReference type="AlphaFoldDB" id="K9H1C1"/>
<dbReference type="eggNOG" id="ENOG5032I5K">
    <property type="taxonomic scope" value="Bacteria"/>
</dbReference>
<sequence>MAVLTVSAPPSALAAEAVPAALMHDGAPLDPLCFESWIDAPSVDVTTCGTADYIVPVERGVNADAGWHGYTYRLADLPEDAAMRGWVAWRYLGETDAGHVVETYHHGGGTGHFTGVQTVRRDGDRLHLVETHMGGDRCNGGVAAAAVAGGAVAGSVNITPYDLLALALGEQGVPFEAYDDIASCAICCVGTATFVGDDLAWVTLDPPEEGFAGTGETDTPQACLDALPRDSRRSLSPPELARLGRDVLERCAGGG</sequence>